<dbReference type="PANTHER" id="PTHR47018">
    <property type="entry name" value="CXC DOMAIN-CONTAINING PROTEIN-RELATED"/>
    <property type="match status" value="1"/>
</dbReference>
<dbReference type="OrthoDB" id="5949854at2759"/>
<evidence type="ECO:0000313" key="1">
    <source>
        <dbReference type="EMBL" id="QQP53211.1"/>
    </source>
</evidence>
<dbReference type="Proteomes" id="UP000595437">
    <property type="component" value="Chromosome 3"/>
</dbReference>
<organism evidence="1 2">
    <name type="scientific">Caligus rogercresseyi</name>
    <name type="common">Sea louse</name>
    <dbReference type="NCBI Taxonomy" id="217165"/>
    <lineage>
        <taxon>Eukaryota</taxon>
        <taxon>Metazoa</taxon>
        <taxon>Ecdysozoa</taxon>
        <taxon>Arthropoda</taxon>
        <taxon>Crustacea</taxon>
        <taxon>Multicrustacea</taxon>
        <taxon>Hexanauplia</taxon>
        <taxon>Copepoda</taxon>
        <taxon>Siphonostomatoida</taxon>
        <taxon>Caligidae</taxon>
        <taxon>Caligus</taxon>
    </lineage>
</organism>
<sequence length="108" mass="12001">MIRHSMDVVKNAVEHMNLGQTSVITFDQSLFALAKQIQWKWPDSYCEDHIVVMFGGLHIEMAALKTLGDWLKGSGWVQALVQAEIATAGTADSSCEHLMSCALEEHIK</sequence>
<keyword evidence="2" id="KW-1185">Reference proteome</keyword>
<proteinExistence type="predicted"/>
<dbReference type="AlphaFoldDB" id="A0A7T8QS51"/>
<accession>A0A7T8QS51</accession>
<evidence type="ECO:0000313" key="2">
    <source>
        <dbReference type="Proteomes" id="UP000595437"/>
    </source>
</evidence>
<gene>
    <name evidence="1" type="ORF">FKW44_005599</name>
</gene>
<reference evidence="2" key="1">
    <citation type="submission" date="2021-01" db="EMBL/GenBank/DDBJ databases">
        <title>Caligus Genome Assembly.</title>
        <authorList>
            <person name="Gallardo-Escarate C."/>
        </authorList>
    </citation>
    <scope>NUCLEOTIDE SEQUENCE [LARGE SCALE GENOMIC DNA]</scope>
</reference>
<protein>
    <submittedName>
        <fullName evidence="1">Uncharacterized protein LOC103506659</fullName>
    </submittedName>
</protein>
<name>A0A7T8QS51_CALRO</name>
<dbReference type="EMBL" id="CP045892">
    <property type="protein sequence ID" value="QQP53211.1"/>
    <property type="molecule type" value="Genomic_DNA"/>
</dbReference>